<keyword evidence="11" id="KW-1185">Reference proteome</keyword>
<evidence type="ECO:0000256" key="4">
    <source>
        <dbReference type="ARBA" id="ARBA00022781"/>
    </source>
</evidence>
<dbReference type="EMBL" id="NCQP01000005">
    <property type="protein sequence ID" value="OWJ54521.1"/>
    <property type="molecule type" value="Genomic_DNA"/>
</dbReference>
<keyword evidence="7" id="KW-0066">ATP synthesis</keyword>
<dbReference type="EMBL" id="CP013011">
    <property type="protein sequence ID" value="ALL01379.1"/>
    <property type="molecule type" value="Genomic_DNA"/>
</dbReference>
<evidence type="ECO:0000256" key="5">
    <source>
        <dbReference type="ARBA" id="ARBA00023065"/>
    </source>
</evidence>
<evidence type="ECO:0000256" key="1">
    <source>
        <dbReference type="ARBA" id="ARBA00005901"/>
    </source>
</evidence>
<dbReference type="Proteomes" id="UP000196694">
    <property type="component" value="Unassembled WGS sequence"/>
</dbReference>
<accession>A0A0P0N3X0</accession>
<dbReference type="GO" id="GO:0033178">
    <property type="term" value="C:proton-transporting two-sector ATPase complex, catalytic domain"/>
    <property type="evidence" value="ECO:0007669"/>
    <property type="project" value="InterPro"/>
</dbReference>
<dbReference type="STRING" id="1273541.Pyrde_1333"/>
<evidence type="ECO:0000313" key="9">
    <source>
        <dbReference type="EMBL" id="OWJ54521.1"/>
    </source>
</evidence>
<evidence type="ECO:0000256" key="6">
    <source>
        <dbReference type="ARBA" id="ARBA00023136"/>
    </source>
</evidence>
<evidence type="ECO:0000256" key="3">
    <source>
        <dbReference type="ARBA" id="ARBA00022475"/>
    </source>
</evidence>
<comment type="similarity">
    <text evidence="1">Belongs to the V-ATPase E subunit family.</text>
</comment>
<reference evidence="9 11" key="2">
    <citation type="submission" date="2017-05" db="EMBL/GenBank/DDBJ databases">
        <title>The draft genome of the hyperthermophilic archaeon 'Pyrodictium delaneyi strain Hulk', an iron and nitrate reducer, reveals the capacity for sulfate reduction.</title>
        <authorList>
            <person name="Demey L.M."/>
            <person name="Miller C."/>
            <person name="Manzella M."/>
            <person name="Reguera G."/>
            <person name="Kashefi K."/>
        </authorList>
    </citation>
    <scope>NUCLEOTIDE SEQUENCE [LARGE SCALE GENOMIC DNA]</scope>
    <source>
        <strain evidence="9 11">Hulk</strain>
    </source>
</reference>
<keyword evidence="6" id="KW-0472">Membrane</keyword>
<dbReference type="Pfam" id="PF01991">
    <property type="entry name" value="vATP-synt_E"/>
    <property type="match status" value="1"/>
</dbReference>
<dbReference type="Gene3D" id="3.30.2320.30">
    <property type="entry name" value="ATP synthase, E subunit, C-terminal"/>
    <property type="match status" value="1"/>
</dbReference>
<name>A0A0P0N3X0_9CREN</name>
<keyword evidence="2" id="KW-0813">Transport</keyword>
<keyword evidence="3" id="KW-1003">Cell membrane</keyword>
<keyword evidence="5" id="KW-0406">Ion transport</keyword>
<evidence type="ECO:0000256" key="2">
    <source>
        <dbReference type="ARBA" id="ARBA00022448"/>
    </source>
</evidence>
<dbReference type="KEGG" id="pdl:Pyrde_1333"/>
<reference evidence="8 10" key="1">
    <citation type="submission" date="2015-10" db="EMBL/GenBank/DDBJ databases">
        <title>Complete genome sequence of hyperthermophilic archaeon Pyrodictium delaneyi Su06.</title>
        <authorList>
            <person name="Jung J.-H."/>
            <person name="Lin J."/>
            <person name="Holden J.F."/>
            <person name="Park C.-S."/>
        </authorList>
    </citation>
    <scope>NUCLEOTIDE SEQUENCE [LARGE SCALE GENOMIC DNA]</scope>
    <source>
        <strain evidence="8 10">Su06</strain>
    </source>
</reference>
<dbReference type="GeneID" id="26099674"/>
<dbReference type="InterPro" id="IPR038495">
    <property type="entry name" value="ATPase_E_C"/>
</dbReference>
<dbReference type="SUPFAM" id="SSF160527">
    <property type="entry name" value="V-type ATPase subunit E-like"/>
    <property type="match status" value="1"/>
</dbReference>
<organism evidence="8 10">
    <name type="scientific">Pyrodictium delaneyi</name>
    <dbReference type="NCBI Taxonomy" id="1273541"/>
    <lineage>
        <taxon>Archaea</taxon>
        <taxon>Thermoproteota</taxon>
        <taxon>Thermoprotei</taxon>
        <taxon>Desulfurococcales</taxon>
        <taxon>Pyrodictiaceae</taxon>
        <taxon>Pyrodictium</taxon>
    </lineage>
</organism>
<dbReference type="AlphaFoldDB" id="A0A0P0N3X0"/>
<dbReference type="RefSeq" id="WP_055409306.1">
    <property type="nucleotide sequence ID" value="NZ_CP013011.1"/>
</dbReference>
<dbReference type="InterPro" id="IPR002842">
    <property type="entry name" value="ATPase_V1_Esu"/>
</dbReference>
<dbReference type="GO" id="GO:0046961">
    <property type="term" value="F:proton-transporting ATPase activity, rotational mechanism"/>
    <property type="evidence" value="ECO:0007669"/>
    <property type="project" value="InterPro"/>
</dbReference>
<evidence type="ECO:0000313" key="10">
    <source>
        <dbReference type="Proteomes" id="UP000058613"/>
    </source>
</evidence>
<dbReference type="Proteomes" id="UP000058613">
    <property type="component" value="Chromosome"/>
</dbReference>
<evidence type="ECO:0000313" key="11">
    <source>
        <dbReference type="Proteomes" id="UP000196694"/>
    </source>
</evidence>
<evidence type="ECO:0000313" key="8">
    <source>
        <dbReference type="EMBL" id="ALL01379.1"/>
    </source>
</evidence>
<evidence type="ECO:0000256" key="7">
    <source>
        <dbReference type="ARBA" id="ARBA00023310"/>
    </source>
</evidence>
<protein>
    <submittedName>
        <fullName evidence="8">V-type ATP synthase subunit E</fullName>
    </submittedName>
</protein>
<dbReference type="GO" id="GO:0006754">
    <property type="term" value="P:ATP biosynthetic process"/>
    <property type="evidence" value="ECO:0007669"/>
    <property type="project" value="UniProtKB-KW"/>
</dbReference>
<gene>
    <name evidence="9" type="ORF">Pdsh_06910</name>
    <name evidence="8" type="ORF">Pyrde_1333</name>
</gene>
<proteinExistence type="inferred from homology"/>
<keyword evidence="4" id="KW-0375">Hydrogen ion transport</keyword>
<sequence length="195" mass="22411">MTIHNLDKLLDRLIADSIDLTGLRERYYGIIDSYRSRALHEVERLREAILQRVEEEKGALNTKYSRLLRTEELRAREEVFQKALRLAQQLIESLRGTEAYTRALERLLEEAVSAIGEPVVVVSTRSEDSELLATIARRVSSRLGVEIRIGDPIDTVFGLVARSVDGKVVYDCRFESRLRLALPRLRARVYRILFG</sequence>